<dbReference type="GO" id="GO:0016989">
    <property type="term" value="F:sigma factor antagonist activity"/>
    <property type="evidence" value="ECO:0007669"/>
    <property type="project" value="TreeGrafter"/>
</dbReference>
<dbReference type="Gene3D" id="3.55.50.30">
    <property type="match status" value="1"/>
</dbReference>
<feature type="domain" description="Protein FecR C-terminal" evidence="3">
    <location>
        <begin position="314"/>
        <end position="380"/>
    </location>
</feature>
<gene>
    <name evidence="4" type="ORF">DVR12_26550</name>
</gene>
<dbReference type="InterPro" id="IPR032508">
    <property type="entry name" value="FecR_C"/>
</dbReference>
<dbReference type="EMBL" id="QPMM01000019">
    <property type="protein sequence ID" value="RFS18761.1"/>
    <property type="molecule type" value="Genomic_DNA"/>
</dbReference>
<sequence length="382" mass="42977">MEKEEIIYLIKGYANNSLNEAELQTFFNEVIKEENKELYQEVAATLLEEAPVLDSFDEKLWPLFERVLQVDRPAIKEEVPKVNHFLRKWGWAAAAAVIFCIGLGAYFLTANRNIAPVALKTEITPGKNGAILMLADGSKVVLDSLGNGIVASQNGAQVALKNGELTYDQVGNVSGEMVYNTMTTPKGREFRITLPDGTQVWLNSASSIRYPTIFTGAERKVEVNGEAYFEVTKNEKQPFRVIVNNRVEIEVLGTHFNVNAYRNEEIIKTTLLEGSVRVNGIVIRPGQQAQVAESVYVVSNPDIDKVMAWKNGLFYFEGSTLAEIMRQVERWYDIEVVYENGIPVREFEGKMTRGVSLDGLLMVLQKLGVHYRLEGRKLFIMP</sequence>
<dbReference type="OrthoDB" id="646755at2"/>
<reference evidence="4 5" key="1">
    <citation type="submission" date="2018-07" db="EMBL/GenBank/DDBJ databases">
        <title>Chitinophaga K2CV101002-2 sp. nov., isolated from a monsoon evergreen broad-leaved forest soil.</title>
        <authorList>
            <person name="Lv Y."/>
        </authorList>
    </citation>
    <scope>NUCLEOTIDE SEQUENCE [LARGE SCALE GENOMIC DNA]</scope>
    <source>
        <strain evidence="4 5">GDMCC 1.1288</strain>
    </source>
</reference>
<dbReference type="PIRSF" id="PIRSF018266">
    <property type="entry name" value="FecR"/>
    <property type="match status" value="1"/>
</dbReference>
<dbReference type="AlphaFoldDB" id="A0A3E1Y272"/>
<comment type="caution">
    <text evidence="4">The sequence shown here is derived from an EMBL/GenBank/DDBJ whole genome shotgun (WGS) entry which is preliminary data.</text>
</comment>
<dbReference type="Pfam" id="PF04773">
    <property type="entry name" value="FecR"/>
    <property type="match status" value="1"/>
</dbReference>
<keyword evidence="1" id="KW-1133">Transmembrane helix</keyword>
<protein>
    <submittedName>
        <fullName evidence="4">DUF4974 domain-containing protein</fullName>
    </submittedName>
</protein>
<dbReference type="PANTHER" id="PTHR30273:SF2">
    <property type="entry name" value="PROTEIN FECR"/>
    <property type="match status" value="1"/>
</dbReference>
<dbReference type="Pfam" id="PF16344">
    <property type="entry name" value="FecR_C"/>
    <property type="match status" value="1"/>
</dbReference>
<dbReference type="InterPro" id="IPR012373">
    <property type="entry name" value="Ferrdict_sens_TM"/>
</dbReference>
<evidence type="ECO:0000313" key="5">
    <source>
        <dbReference type="Proteomes" id="UP000260644"/>
    </source>
</evidence>
<dbReference type="InterPro" id="IPR006860">
    <property type="entry name" value="FecR"/>
</dbReference>
<proteinExistence type="predicted"/>
<evidence type="ECO:0000259" key="3">
    <source>
        <dbReference type="Pfam" id="PF16344"/>
    </source>
</evidence>
<feature type="domain" description="FecR protein" evidence="2">
    <location>
        <begin position="181"/>
        <end position="277"/>
    </location>
</feature>
<name>A0A3E1Y272_9BACT</name>
<organism evidence="4 5">
    <name type="scientific">Chitinophaga silvatica</name>
    <dbReference type="NCBI Taxonomy" id="2282649"/>
    <lineage>
        <taxon>Bacteria</taxon>
        <taxon>Pseudomonadati</taxon>
        <taxon>Bacteroidota</taxon>
        <taxon>Chitinophagia</taxon>
        <taxon>Chitinophagales</taxon>
        <taxon>Chitinophagaceae</taxon>
        <taxon>Chitinophaga</taxon>
    </lineage>
</organism>
<dbReference type="Gene3D" id="2.60.120.1440">
    <property type="match status" value="1"/>
</dbReference>
<evidence type="ECO:0000313" key="4">
    <source>
        <dbReference type="EMBL" id="RFS18761.1"/>
    </source>
</evidence>
<accession>A0A3E1Y272</accession>
<evidence type="ECO:0000259" key="2">
    <source>
        <dbReference type="Pfam" id="PF04773"/>
    </source>
</evidence>
<dbReference type="Proteomes" id="UP000260644">
    <property type="component" value="Unassembled WGS sequence"/>
</dbReference>
<dbReference type="RefSeq" id="WP_116978848.1">
    <property type="nucleotide sequence ID" value="NZ_QPMM01000019.1"/>
</dbReference>
<keyword evidence="1" id="KW-0812">Transmembrane</keyword>
<feature type="transmembrane region" description="Helical" evidence="1">
    <location>
        <begin position="89"/>
        <end position="108"/>
    </location>
</feature>
<keyword evidence="1" id="KW-0472">Membrane</keyword>
<keyword evidence="5" id="KW-1185">Reference proteome</keyword>
<dbReference type="PANTHER" id="PTHR30273">
    <property type="entry name" value="PERIPLASMIC SIGNAL SENSOR AND SIGMA FACTOR ACTIVATOR FECR-RELATED"/>
    <property type="match status" value="1"/>
</dbReference>
<evidence type="ECO:0000256" key="1">
    <source>
        <dbReference type="SAM" id="Phobius"/>
    </source>
</evidence>